<proteinExistence type="predicted"/>
<protein>
    <submittedName>
        <fullName evidence="1">27372_t:CDS:1</fullName>
    </submittedName>
</protein>
<reference evidence="1" key="1">
    <citation type="submission" date="2021-06" db="EMBL/GenBank/DDBJ databases">
        <authorList>
            <person name="Kallberg Y."/>
            <person name="Tangrot J."/>
            <person name="Rosling A."/>
        </authorList>
    </citation>
    <scope>NUCLEOTIDE SEQUENCE</scope>
    <source>
        <strain evidence="1">MA461A</strain>
    </source>
</reference>
<name>A0ACA9RSK1_9GLOM</name>
<evidence type="ECO:0000313" key="1">
    <source>
        <dbReference type="EMBL" id="CAG8808117.1"/>
    </source>
</evidence>
<feature type="non-terminal residue" evidence="1">
    <location>
        <position position="105"/>
    </location>
</feature>
<feature type="non-terminal residue" evidence="1">
    <location>
        <position position="1"/>
    </location>
</feature>
<organism evidence="1 2">
    <name type="scientific">Racocetra persica</name>
    <dbReference type="NCBI Taxonomy" id="160502"/>
    <lineage>
        <taxon>Eukaryota</taxon>
        <taxon>Fungi</taxon>
        <taxon>Fungi incertae sedis</taxon>
        <taxon>Mucoromycota</taxon>
        <taxon>Glomeromycotina</taxon>
        <taxon>Glomeromycetes</taxon>
        <taxon>Diversisporales</taxon>
        <taxon>Gigasporaceae</taxon>
        <taxon>Racocetra</taxon>
    </lineage>
</organism>
<comment type="caution">
    <text evidence="1">The sequence shown here is derived from an EMBL/GenBank/DDBJ whole genome shotgun (WGS) entry which is preliminary data.</text>
</comment>
<dbReference type="EMBL" id="CAJVQC010068448">
    <property type="protein sequence ID" value="CAG8808117.1"/>
    <property type="molecule type" value="Genomic_DNA"/>
</dbReference>
<evidence type="ECO:0000313" key="2">
    <source>
        <dbReference type="Proteomes" id="UP000789920"/>
    </source>
</evidence>
<keyword evidence="2" id="KW-1185">Reference proteome</keyword>
<sequence>TEQRCEEFNPPINTPLDLKPTKACLHAVECLSSHAKLVIGCSEKNTLDVFFQEIGIRFFGESGRFKGVFRPEEVYEFCQKREDWLAVKHEVEKELYGLKPEDCVL</sequence>
<dbReference type="Proteomes" id="UP000789920">
    <property type="component" value="Unassembled WGS sequence"/>
</dbReference>
<gene>
    <name evidence="1" type="ORF">RPERSI_LOCUS22545</name>
</gene>
<accession>A0ACA9RSK1</accession>